<gene>
    <name evidence="9" type="ORF">Amac_055230</name>
</gene>
<evidence type="ECO:0000313" key="10">
    <source>
        <dbReference type="Proteomes" id="UP000331127"/>
    </source>
</evidence>
<keyword evidence="7" id="KW-0812">Transmembrane</keyword>
<dbReference type="EMBL" id="BLAE01000033">
    <property type="protein sequence ID" value="GES11926.1"/>
    <property type="molecule type" value="Genomic_DNA"/>
</dbReference>
<evidence type="ECO:0000256" key="5">
    <source>
        <dbReference type="ARBA" id="ARBA00023002"/>
    </source>
</evidence>
<protein>
    <submittedName>
        <fullName evidence="9">Alcohol dehydrogenase</fullName>
    </submittedName>
</protein>
<comment type="caution">
    <text evidence="9">The sequence shown here is derived from an EMBL/GenBank/DDBJ whole genome shotgun (WGS) entry which is preliminary data.</text>
</comment>
<proteinExistence type="inferred from homology"/>
<name>A0A5M3WTR9_9ACTN</name>
<evidence type="ECO:0000256" key="6">
    <source>
        <dbReference type="RuleBase" id="RU361277"/>
    </source>
</evidence>
<dbReference type="Gene3D" id="3.40.50.720">
    <property type="entry name" value="NAD(P)-binding Rossmann-like Domain"/>
    <property type="match status" value="1"/>
</dbReference>
<evidence type="ECO:0000259" key="8">
    <source>
        <dbReference type="SMART" id="SM00829"/>
    </source>
</evidence>
<dbReference type="SMART" id="SM00829">
    <property type="entry name" value="PKS_ER"/>
    <property type="match status" value="1"/>
</dbReference>
<dbReference type="AlphaFoldDB" id="A0A5M3WTR9"/>
<comment type="cofactor">
    <cofactor evidence="1 6">
        <name>Zn(2+)</name>
        <dbReference type="ChEBI" id="CHEBI:29105"/>
    </cofactor>
</comment>
<dbReference type="InterPro" id="IPR020843">
    <property type="entry name" value="ER"/>
</dbReference>
<feature type="transmembrane region" description="Helical" evidence="7">
    <location>
        <begin position="160"/>
        <end position="179"/>
    </location>
</feature>
<evidence type="ECO:0000256" key="4">
    <source>
        <dbReference type="ARBA" id="ARBA00022833"/>
    </source>
</evidence>
<keyword evidence="10" id="KW-1185">Reference proteome</keyword>
<dbReference type="Proteomes" id="UP000331127">
    <property type="component" value="Unassembled WGS sequence"/>
</dbReference>
<keyword evidence="3 6" id="KW-0479">Metal-binding</keyword>
<dbReference type="InterPro" id="IPR011032">
    <property type="entry name" value="GroES-like_sf"/>
</dbReference>
<dbReference type="PANTHER" id="PTHR43350:SF21">
    <property type="entry name" value="S-NITROSOMYCOTHIOL REDUCTASE MSCR"/>
    <property type="match status" value="1"/>
</dbReference>
<evidence type="ECO:0000313" key="9">
    <source>
        <dbReference type="EMBL" id="GES11926.1"/>
    </source>
</evidence>
<organism evidence="9 10">
    <name type="scientific">Acrocarpospora macrocephala</name>
    <dbReference type="NCBI Taxonomy" id="150177"/>
    <lineage>
        <taxon>Bacteria</taxon>
        <taxon>Bacillati</taxon>
        <taxon>Actinomycetota</taxon>
        <taxon>Actinomycetes</taxon>
        <taxon>Streptosporangiales</taxon>
        <taxon>Streptosporangiaceae</taxon>
        <taxon>Acrocarpospora</taxon>
    </lineage>
</organism>
<dbReference type="GO" id="GO:0016491">
    <property type="term" value="F:oxidoreductase activity"/>
    <property type="evidence" value="ECO:0007669"/>
    <property type="project" value="UniProtKB-KW"/>
</dbReference>
<dbReference type="InterPro" id="IPR002328">
    <property type="entry name" value="ADH_Zn_CS"/>
</dbReference>
<feature type="domain" description="Enoyl reductase (ER)" evidence="8">
    <location>
        <begin position="4"/>
        <end position="362"/>
    </location>
</feature>
<dbReference type="Gene3D" id="3.90.180.10">
    <property type="entry name" value="Medium-chain alcohol dehydrogenases, catalytic domain"/>
    <property type="match status" value="1"/>
</dbReference>
<keyword evidence="7" id="KW-1133">Transmembrane helix</keyword>
<dbReference type="Pfam" id="PF00107">
    <property type="entry name" value="ADH_zinc_N"/>
    <property type="match status" value="1"/>
</dbReference>
<dbReference type="InterPro" id="IPR036291">
    <property type="entry name" value="NAD(P)-bd_dom_sf"/>
</dbReference>
<dbReference type="SUPFAM" id="SSF51735">
    <property type="entry name" value="NAD(P)-binding Rossmann-fold domains"/>
    <property type="match status" value="1"/>
</dbReference>
<evidence type="ECO:0000256" key="3">
    <source>
        <dbReference type="ARBA" id="ARBA00022723"/>
    </source>
</evidence>
<keyword evidence="5" id="KW-0560">Oxidoreductase</keyword>
<keyword evidence="7" id="KW-0472">Membrane</keyword>
<comment type="similarity">
    <text evidence="2 6">Belongs to the zinc-containing alcohol dehydrogenase family.</text>
</comment>
<dbReference type="PROSITE" id="PS00059">
    <property type="entry name" value="ADH_ZINC"/>
    <property type="match status" value="1"/>
</dbReference>
<dbReference type="SUPFAM" id="SSF50129">
    <property type="entry name" value="GroES-like"/>
    <property type="match status" value="2"/>
</dbReference>
<accession>A0A5M3WTR9</accession>
<dbReference type="CDD" id="cd08279">
    <property type="entry name" value="Zn_ADH_class_III"/>
    <property type="match status" value="1"/>
</dbReference>
<keyword evidence="4 6" id="KW-0862">Zinc</keyword>
<evidence type="ECO:0000256" key="1">
    <source>
        <dbReference type="ARBA" id="ARBA00001947"/>
    </source>
</evidence>
<dbReference type="PANTHER" id="PTHR43350">
    <property type="entry name" value="NAD-DEPENDENT ALCOHOL DEHYDROGENASE"/>
    <property type="match status" value="1"/>
</dbReference>
<evidence type="ECO:0000256" key="7">
    <source>
        <dbReference type="SAM" id="Phobius"/>
    </source>
</evidence>
<sequence length="368" mass="38049">MRAALLERFGAPLVVRGLDLDAPGPEEVLVRVEAAGVCHSDQHYLAGDLRCPLPVVPGHEGAGVVEAVGPGVTRFAVGDRVCLMWRPRCGHCRNCLVGRPALCEAAGIMVGSGGLLDGTTRLHADGAWVHHLLGVSCFAEYCVVSERAVVPVPEGVPSEIAAIAGCAVITGVGAVLNAIGRCAGEAIVIFGAGGVGLSAVLGAVLAGANPIVVVDVVAERLAMAERLGATHTVDASRADVAAAIQDIRPGGVEWAIEAIGRPATLETAIEVLRPGGTLVAVGLGKVGQTFNVPLNMLVQREKKVVGSLYGSANPLIDLPRLFELYLAGRLPLDTLIGRRYSLDRINTAFTDLTSGSVGRGVVMPWETP</sequence>
<dbReference type="InterPro" id="IPR013154">
    <property type="entry name" value="ADH-like_N"/>
</dbReference>
<dbReference type="GO" id="GO:0008270">
    <property type="term" value="F:zinc ion binding"/>
    <property type="evidence" value="ECO:0007669"/>
    <property type="project" value="InterPro"/>
</dbReference>
<evidence type="ECO:0000256" key="2">
    <source>
        <dbReference type="ARBA" id="ARBA00008072"/>
    </source>
</evidence>
<feature type="transmembrane region" description="Helical" evidence="7">
    <location>
        <begin position="186"/>
        <end position="208"/>
    </location>
</feature>
<reference evidence="9 10" key="1">
    <citation type="submission" date="2019-10" db="EMBL/GenBank/DDBJ databases">
        <title>Whole genome shotgun sequence of Acrocarpospora macrocephala NBRC 16266.</title>
        <authorList>
            <person name="Ichikawa N."/>
            <person name="Kimura A."/>
            <person name="Kitahashi Y."/>
            <person name="Komaki H."/>
            <person name="Oguchi A."/>
        </authorList>
    </citation>
    <scope>NUCLEOTIDE SEQUENCE [LARGE SCALE GENOMIC DNA]</scope>
    <source>
        <strain evidence="9 10">NBRC 16266</strain>
    </source>
</reference>
<dbReference type="RefSeq" id="WP_170322671.1">
    <property type="nucleotide sequence ID" value="NZ_BAAAHL010000038.1"/>
</dbReference>
<dbReference type="InterPro" id="IPR013149">
    <property type="entry name" value="ADH-like_C"/>
</dbReference>
<dbReference type="Pfam" id="PF08240">
    <property type="entry name" value="ADH_N"/>
    <property type="match status" value="1"/>
</dbReference>